<dbReference type="Proteomes" id="UP000293637">
    <property type="component" value="Unassembled WGS sequence"/>
</dbReference>
<sequence>MKTTWYQHICTPVNYCQYRVQSLKHNDVPGPLINGSIILKTQKQPHKPMLTGFYNKLYISFLLLYRCVLYHFIHYQNTFISMIIGVCFQQTYSYTCPYHQNHALFLPLKQPHS</sequence>
<accession>A0A4Q9WCG1</accession>
<evidence type="ECO:0000256" key="1">
    <source>
        <dbReference type="SAM" id="Phobius"/>
    </source>
</evidence>
<keyword evidence="1" id="KW-1133">Transmembrane helix</keyword>
<gene>
    <name evidence="2" type="ORF">EQ812_05120</name>
</gene>
<comment type="caution">
    <text evidence="2">The sequence shown here is derived from an EMBL/GenBank/DDBJ whole genome shotgun (WGS) entry which is preliminary data.</text>
</comment>
<protein>
    <submittedName>
        <fullName evidence="2">Uncharacterized protein</fullName>
    </submittedName>
</protein>
<keyword evidence="1" id="KW-0812">Transmembrane</keyword>
<reference evidence="2 3" key="1">
    <citation type="journal article" date="2019" name="Sci. Transl. Med.">
        <title>Quorum sensing between bacterial species on the skin protects against epidermal injury in atopic dermatitis.</title>
        <authorList>
            <person name="Williams M.R."/>
        </authorList>
    </citation>
    <scope>NUCLEOTIDE SEQUENCE [LARGE SCALE GENOMIC DNA]</scope>
    <source>
        <strain evidence="2 3">E7</strain>
    </source>
</reference>
<dbReference type="EMBL" id="SCHB01000003">
    <property type="protein sequence ID" value="TBW72362.1"/>
    <property type="molecule type" value="Genomic_DNA"/>
</dbReference>
<dbReference type="AlphaFoldDB" id="A0A4Q9WCG1"/>
<evidence type="ECO:0000313" key="2">
    <source>
        <dbReference type="EMBL" id="TBW72362.1"/>
    </source>
</evidence>
<keyword evidence="1" id="KW-0472">Membrane</keyword>
<feature type="transmembrane region" description="Helical" evidence="1">
    <location>
        <begin position="57"/>
        <end position="73"/>
    </location>
</feature>
<organism evidence="2 3">
    <name type="scientific">Staphylococcus lugdunensis</name>
    <dbReference type="NCBI Taxonomy" id="28035"/>
    <lineage>
        <taxon>Bacteria</taxon>
        <taxon>Bacillati</taxon>
        <taxon>Bacillota</taxon>
        <taxon>Bacilli</taxon>
        <taxon>Bacillales</taxon>
        <taxon>Staphylococcaceae</taxon>
        <taxon>Staphylococcus</taxon>
    </lineage>
</organism>
<proteinExistence type="predicted"/>
<evidence type="ECO:0000313" key="3">
    <source>
        <dbReference type="Proteomes" id="UP000293637"/>
    </source>
</evidence>
<name>A0A4Q9WCG1_STALU</name>